<dbReference type="PANTHER" id="PTHR10272">
    <property type="entry name" value="PLATELET-ACTIVATING FACTOR ACETYLHYDROLASE"/>
    <property type="match status" value="1"/>
</dbReference>
<dbReference type="AlphaFoldDB" id="A0A1S2Q085"/>
<organism evidence="4 5">
    <name type="scientific">Streptomyces monashensis</name>
    <dbReference type="NCBI Taxonomy" id="1678012"/>
    <lineage>
        <taxon>Bacteria</taxon>
        <taxon>Bacillati</taxon>
        <taxon>Actinomycetota</taxon>
        <taxon>Actinomycetes</taxon>
        <taxon>Kitasatosporales</taxon>
        <taxon>Streptomycetaceae</taxon>
        <taxon>Streptomyces</taxon>
    </lineage>
</organism>
<protein>
    <submittedName>
        <fullName evidence="4">Acetylhydrolase</fullName>
    </submittedName>
</protein>
<sequence length="415" mass="44922">MPHTIQETWGGHVTTPSVTNKTNMTRRRMLQAALAAGVVAGVPLGVARPAWADPTTTSGPVQLKLPTPTGPHPVGTASLHLVDTSRPDPVAGPGHHRELMAGVWYPARDVHRYPLAPWASPAVLRALLANAGLPADAATAPLTAGHEGAPVLRTGRRLPVIVFSHGAHDHRADTTIVAQELAGHGYVVFTVDHTYDAFSEFPDGRLTVPAQGPPFLGARDFATDIRFVLNRIEDLAAGRNPDADQRSLPEGLLDALDPHRIGMFGWSKGATATALVMSQDQRVRAGLSLDGPMQPTVTTDLDRPFMLMTAAYPRATQPSVAEFWSHLRGWRLNVQAEGAVHYSYGDYQVLIPQLAKAVGMSDEELRSWIGTLDPARAVRIQQAYPLAFFDLHLRHRRGHLLDGPSAAFPEVKFLP</sequence>
<dbReference type="Gene3D" id="3.40.50.1820">
    <property type="entry name" value="alpha/beta hydrolase"/>
    <property type="match status" value="1"/>
</dbReference>
<keyword evidence="3" id="KW-0443">Lipid metabolism</keyword>
<evidence type="ECO:0000256" key="1">
    <source>
        <dbReference type="ARBA" id="ARBA00022801"/>
    </source>
</evidence>
<dbReference type="Pfam" id="PF03403">
    <property type="entry name" value="PAF-AH_p_II"/>
    <property type="match status" value="2"/>
</dbReference>
<evidence type="ECO:0000313" key="5">
    <source>
        <dbReference type="Proteomes" id="UP000179642"/>
    </source>
</evidence>
<keyword evidence="2" id="KW-0442">Lipid degradation</keyword>
<name>A0A1S2Q085_9ACTN</name>
<evidence type="ECO:0000256" key="3">
    <source>
        <dbReference type="ARBA" id="ARBA00023098"/>
    </source>
</evidence>
<dbReference type="EMBL" id="MLYO01000052">
    <property type="protein sequence ID" value="OIJ99080.1"/>
    <property type="molecule type" value="Genomic_DNA"/>
</dbReference>
<dbReference type="SUPFAM" id="SSF53474">
    <property type="entry name" value="alpha/beta-Hydrolases"/>
    <property type="match status" value="1"/>
</dbReference>
<dbReference type="Proteomes" id="UP000179642">
    <property type="component" value="Unassembled WGS sequence"/>
</dbReference>
<dbReference type="GO" id="GO:0003847">
    <property type="term" value="F:1-alkyl-2-acetylglycerophosphocholine esterase activity"/>
    <property type="evidence" value="ECO:0007669"/>
    <property type="project" value="TreeGrafter"/>
</dbReference>
<dbReference type="PROSITE" id="PS51318">
    <property type="entry name" value="TAT"/>
    <property type="match status" value="1"/>
</dbReference>
<evidence type="ECO:0000313" key="4">
    <source>
        <dbReference type="EMBL" id="OIJ99080.1"/>
    </source>
</evidence>
<proteinExistence type="predicted"/>
<accession>A0A1S2Q085</accession>
<keyword evidence="1 4" id="KW-0378">Hydrolase</keyword>
<reference evidence="4 5" key="1">
    <citation type="submission" date="2016-10" db="EMBL/GenBank/DDBJ databases">
        <title>Genome sequence of Streptomyces sp. MUSC 1.</title>
        <authorList>
            <person name="Lee L.-H."/>
            <person name="Ser H.-L."/>
            <person name="Law J.W.-F."/>
        </authorList>
    </citation>
    <scope>NUCLEOTIDE SEQUENCE [LARGE SCALE GENOMIC DNA]</scope>
    <source>
        <strain evidence="4 5">MUSC 1</strain>
    </source>
</reference>
<dbReference type="InterPro" id="IPR029058">
    <property type="entry name" value="AB_hydrolase_fold"/>
</dbReference>
<dbReference type="GO" id="GO:0016042">
    <property type="term" value="P:lipid catabolic process"/>
    <property type="evidence" value="ECO:0007669"/>
    <property type="project" value="UniProtKB-KW"/>
</dbReference>
<dbReference type="PANTHER" id="PTHR10272:SF0">
    <property type="entry name" value="PLATELET-ACTIVATING FACTOR ACETYLHYDROLASE"/>
    <property type="match status" value="1"/>
</dbReference>
<dbReference type="InterPro" id="IPR006311">
    <property type="entry name" value="TAT_signal"/>
</dbReference>
<comment type="caution">
    <text evidence="4">The sequence shown here is derived from an EMBL/GenBank/DDBJ whole genome shotgun (WGS) entry which is preliminary data.</text>
</comment>
<evidence type="ECO:0000256" key="2">
    <source>
        <dbReference type="ARBA" id="ARBA00022963"/>
    </source>
</evidence>
<gene>
    <name evidence="4" type="ORF">BIV23_29110</name>
</gene>
<keyword evidence="5" id="KW-1185">Reference proteome</keyword>
<dbReference type="OrthoDB" id="569821at2"/>